<dbReference type="GO" id="GO:0042645">
    <property type="term" value="C:mitochondrial nucleoid"/>
    <property type="evidence" value="ECO:0007669"/>
    <property type="project" value="TreeGrafter"/>
</dbReference>
<dbReference type="EMBL" id="HBHT01038954">
    <property type="protein sequence ID" value="CAD9993063.1"/>
    <property type="molecule type" value="Transcribed_RNA"/>
</dbReference>
<dbReference type="Gene3D" id="2.60.40.1470">
    <property type="entry name" value="ApaG domain"/>
    <property type="match status" value="1"/>
</dbReference>
<feature type="domain" description="ApaG" evidence="2">
    <location>
        <begin position="291"/>
        <end position="513"/>
    </location>
</feature>
<dbReference type="SUPFAM" id="SSF110069">
    <property type="entry name" value="ApaG-like"/>
    <property type="match status" value="1"/>
</dbReference>
<dbReference type="PANTHER" id="PTHR14289:SF16">
    <property type="entry name" value="POLYMERASE DELTA-INTERACTING PROTEIN 2"/>
    <property type="match status" value="1"/>
</dbReference>
<feature type="compositionally biased region" description="Basic and acidic residues" evidence="1">
    <location>
        <begin position="153"/>
        <end position="168"/>
    </location>
</feature>
<dbReference type="InterPro" id="IPR007474">
    <property type="entry name" value="ApaG_domain"/>
</dbReference>
<evidence type="ECO:0000313" key="3">
    <source>
        <dbReference type="EMBL" id="CAD9993063.1"/>
    </source>
</evidence>
<dbReference type="PANTHER" id="PTHR14289">
    <property type="entry name" value="F-BOX ONLY PROTEIN 3"/>
    <property type="match status" value="1"/>
</dbReference>
<dbReference type="GO" id="GO:0070987">
    <property type="term" value="P:error-free translesion synthesis"/>
    <property type="evidence" value="ECO:0007669"/>
    <property type="project" value="TreeGrafter"/>
</dbReference>
<dbReference type="AlphaFoldDB" id="A0A7S2YSQ4"/>
<organism evidence="3">
    <name type="scientific">Entomoneis paludosa</name>
    <dbReference type="NCBI Taxonomy" id="265537"/>
    <lineage>
        <taxon>Eukaryota</taxon>
        <taxon>Sar</taxon>
        <taxon>Stramenopiles</taxon>
        <taxon>Ochrophyta</taxon>
        <taxon>Bacillariophyta</taxon>
        <taxon>Bacillariophyceae</taxon>
        <taxon>Bacillariophycidae</taxon>
        <taxon>Entomoneidaceae</taxon>
        <taxon>Entomoneis</taxon>
    </lineage>
</organism>
<evidence type="ECO:0000256" key="1">
    <source>
        <dbReference type="SAM" id="MobiDB-lite"/>
    </source>
</evidence>
<dbReference type="GO" id="GO:0005634">
    <property type="term" value="C:nucleus"/>
    <property type="evidence" value="ECO:0007669"/>
    <property type="project" value="TreeGrafter"/>
</dbReference>
<accession>A0A7S2YSQ4</accession>
<sequence>MIRMATGRRGVPLQIIRSSWSTYLPRQPHEQQHCRRWYTINARVQTTESDNGNQANARRLRTCRLYRILQRQVNALQKAVGHHDDQTPILLQPPLNWQRMGASRKFSNVHATDDSQENAINEMSATRLIWQLFHHWERQHVQELKEEDEEENGDHHDYENENEHESEHTLLLDQQLRQLESWAAQDNYYNGNLEYYDTTLWTTPRVLRRAIRQAFRQEHGEHLDSNLLTHWSIRAYRYLLQQVELNAGMTTSTLTVATSSIAKPNASPAEQVQIDGNYPPLPSEPDTFADNQSLPLIRITALSRCVGRSYPSSKNNKSGPSDDGVDAPYRFVYRIRMEHLPRPSTTDAVHEENTDHEENVAIQLLGRSWTIASLPTASKSRMDQAKMDAVVENDNPPQQVHAPLTGAVGKHPVLKPSQAFEYMSGCDLATSTGKMQGTFYFVTVPMDTPSATVGQATDVMDVLKNQHNTKNEEKDGGDDSTTKDEKDGTFPNQTYRQFQVPVRPFPLRQDPSE</sequence>
<feature type="region of interest" description="Disordered" evidence="1">
    <location>
        <begin position="142"/>
        <end position="168"/>
    </location>
</feature>
<name>A0A7S2YSQ4_9STRA</name>
<gene>
    <name evidence="3" type="ORF">APAL1065_LOCUS26190</name>
</gene>
<dbReference type="InterPro" id="IPR036767">
    <property type="entry name" value="ApaG_sf"/>
</dbReference>
<reference evidence="3" key="1">
    <citation type="submission" date="2021-01" db="EMBL/GenBank/DDBJ databases">
        <authorList>
            <person name="Corre E."/>
            <person name="Pelletier E."/>
            <person name="Niang G."/>
            <person name="Scheremetjew M."/>
            <person name="Finn R."/>
            <person name="Kale V."/>
            <person name="Holt S."/>
            <person name="Cochrane G."/>
            <person name="Meng A."/>
            <person name="Brown T."/>
            <person name="Cohen L."/>
        </authorList>
    </citation>
    <scope>NUCLEOTIDE SEQUENCE</scope>
    <source>
        <strain evidence="3">CCMP125</strain>
    </source>
</reference>
<dbReference type="PROSITE" id="PS51087">
    <property type="entry name" value="APAG"/>
    <property type="match status" value="1"/>
</dbReference>
<evidence type="ECO:0000259" key="2">
    <source>
        <dbReference type="PROSITE" id="PS51087"/>
    </source>
</evidence>
<proteinExistence type="predicted"/>
<protein>
    <recommendedName>
        <fullName evidence="2">ApaG domain-containing protein</fullName>
    </recommendedName>
</protein>
<dbReference type="Pfam" id="PF04379">
    <property type="entry name" value="DUF525"/>
    <property type="match status" value="1"/>
</dbReference>
<feature type="region of interest" description="Disordered" evidence="1">
    <location>
        <begin position="466"/>
        <end position="513"/>
    </location>
</feature>